<dbReference type="GO" id="GO:0032922">
    <property type="term" value="P:circadian regulation of gene expression"/>
    <property type="evidence" value="ECO:0007669"/>
    <property type="project" value="TreeGrafter"/>
</dbReference>
<feature type="region of interest" description="Disordered" evidence="9">
    <location>
        <begin position="1014"/>
        <end position="1153"/>
    </location>
</feature>
<evidence type="ECO:0000256" key="8">
    <source>
        <dbReference type="ARBA" id="ARBA00040849"/>
    </source>
</evidence>
<dbReference type="PANTHER" id="PTHR11269">
    <property type="entry name" value="PERIOD CIRCADIAN PROTEIN"/>
    <property type="match status" value="1"/>
</dbReference>
<dbReference type="GO" id="GO:0005634">
    <property type="term" value="C:nucleus"/>
    <property type="evidence" value="ECO:0007669"/>
    <property type="project" value="UniProtKB-SubCell"/>
</dbReference>
<dbReference type="PROSITE" id="PS50112">
    <property type="entry name" value="PAS"/>
    <property type="match status" value="2"/>
</dbReference>
<feature type="compositionally biased region" description="Basic residues" evidence="9">
    <location>
        <begin position="65"/>
        <end position="78"/>
    </location>
</feature>
<protein>
    <recommendedName>
        <fullName evidence="8">Period circadian protein</fullName>
    </recommendedName>
</protein>
<evidence type="ECO:0000313" key="11">
    <source>
        <dbReference type="EMBL" id="KAH8387582.1"/>
    </source>
</evidence>
<feature type="compositionally biased region" description="Basic and acidic residues" evidence="9">
    <location>
        <begin position="1139"/>
        <end position="1153"/>
    </location>
</feature>
<dbReference type="CDD" id="cd00130">
    <property type="entry name" value="PAS"/>
    <property type="match status" value="2"/>
</dbReference>
<evidence type="ECO:0000259" key="10">
    <source>
        <dbReference type="PROSITE" id="PS50112"/>
    </source>
</evidence>
<keyword evidence="6" id="KW-0090">Biological rhythms</keyword>
<evidence type="ECO:0000256" key="4">
    <source>
        <dbReference type="ARBA" id="ARBA00022553"/>
    </source>
</evidence>
<feature type="domain" description="PAS" evidence="10">
    <location>
        <begin position="396"/>
        <end position="444"/>
    </location>
</feature>
<comment type="caution">
    <text evidence="11">The sequence shown here is derived from an EMBL/GenBank/DDBJ whole genome shotgun (WGS) entry which is preliminary data.</text>
</comment>
<dbReference type="FunFam" id="3.30.450.20:FF:000072">
    <property type="entry name" value="Period circadian protein"/>
    <property type="match status" value="1"/>
</dbReference>
<evidence type="ECO:0000256" key="6">
    <source>
        <dbReference type="ARBA" id="ARBA00023108"/>
    </source>
</evidence>
<dbReference type="AlphaFoldDB" id="A0AAD4PSA7"/>
<dbReference type="SUPFAM" id="SSF55785">
    <property type="entry name" value="PYP-like sensor domain (PAS domain)"/>
    <property type="match status" value="2"/>
</dbReference>
<evidence type="ECO:0000256" key="5">
    <source>
        <dbReference type="ARBA" id="ARBA00022737"/>
    </source>
</evidence>
<keyword evidence="3" id="KW-0963">Cytoplasm</keyword>
<organism evidence="11 12">
    <name type="scientific">Drosophila rubida</name>
    <dbReference type="NCBI Taxonomy" id="30044"/>
    <lineage>
        <taxon>Eukaryota</taxon>
        <taxon>Metazoa</taxon>
        <taxon>Ecdysozoa</taxon>
        <taxon>Arthropoda</taxon>
        <taxon>Hexapoda</taxon>
        <taxon>Insecta</taxon>
        <taxon>Pterygota</taxon>
        <taxon>Neoptera</taxon>
        <taxon>Endopterygota</taxon>
        <taxon>Diptera</taxon>
        <taxon>Brachycera</taxon>
        <taxon>Muscomorpha</taxon>
        <taxon>Ephydroidea</taxon>
        <taxon>Drosophilidae</taxon>
        <taxon>Drosophila</taxon>
    </lineage>
</organism>
<dbReference type="PANTHER" id="PTHR11269:SF16">
    <property type="entry name" value="PERIOD CIRCADIAN PROTEIN"/>
    <property type="match status" value="1"/>
</dbReference>
<keyword evidence="4" id="KW-0597">Phosphoprotein</keyword>
<feature type="compositionally biased region" description="Polar residues" evidence="9">
    <location>
        <begin position="1072"/>
        <end position="1083"/>
    </location>
</feature>
<dbReference type="Pfam" id="PF00989">
    <property type="entry name" value="PAS"/>
    <property type="match status" value="1"/>
</dbReference>
<dbReference type="FunFam" id="1.20.5.770:FF:000001">
    <property type="entry name" value="Period circadian protein"/>
    <property type="match status" value="1"/>
</dbReference>
<dbReference type="Pfam" id="PF14598">
    <property type="entry name" value="PAS_11"/>
    <property type="match status" value="1"/>
</dbReference>
<feature type="compositionally biased region" description="Low complexity" evidence="9">
    <location>
        <begin position="1087"/>
        <end position="1106"/>
    </location>
</feature>
<keyword evidence="12" id="KW-1185">Reference proteome</keyword>
<reference evidence="11" key="1">
    <citation type="journal article" date="2021" name="Mol. Ecol. Resour.">
        <title>Phylogenomic analyses of the genus Drosophila reveals genomic signals of climate adaptation.</title>
        <authorList>
            <person name="Li F."/>
            <person name="Rane R.V."/>
            <person name="Luria V."/>
            <person name="Xiong Z."/>
            <person name="Chen J."/>
            <person name="Li Z."/>
            <person name="Catullo R.A."/>
            <person name="Griffin P.C."/>
            <person name="Schiffer M."/>
            <person name="Pearce S."/>
            <person name="Lee S.F."/>
            <person name="McElroy K."/>
            <person name="Stocker A."/>
            <person name="Shirriffs J."/>
            <person name="Cockerell F."/>
            <person name="Coppin C."/>
            <person name="Sgro C.M."/>
            <person name="Karger A."/>
            <person name="Cain J.W."/>
            <person name="Weber J.A."/>
            <person name="Santpere G."/>
            <person name="Kirschner M.W."/>
            <person name="Hoffmann A.A."/>
            <person name="Oakeshott J.G."/>
            <person name="Zhang G."/>
        </authorList>
    </citation>
    <scope>NUCLEOTIDE SEQUENCE</scope>
    <source>
        <strain evidence="11">BGI-SZ-2011g</strain>
    </source>
</reference>
<dbReference type="InterPro" id="IPR013767">
    <property type="entry name" value="PAS_fold"/>
</dbReference>
<dbReference type="InterPro" id="IPR050760">
    <property type="entry name" value="Period_circadian_regulator"/>
</dbReference>
<gene>
    <name evidence="11" type="ORF">KR093_008064</name>
</gene>
<keyword evidence="5" id="KW-0677">Repeat</keyword>
<comment type="subcellular location">
    <subcellularLocation>
        <location evidence="2">Cytoplasm</location>
        <location evidence="2">Perinuclear region</location>
    </subcellularLocation>
    <subcellularLocation>
        <location evidence="1">Nucleus</location>
    </subcellularLocation>
</comment>
<feature type="compositionally biased region" description="Low complexity" evidence="9">
    <location>
        <begin position="671"/>
        <end position="693"/>
    </location>
</feature>
<dbReference type="InterPro" id="IPR035965">
    <property type="entry name" value="PAS-like_dom_sf"/>
</dbReference>
<feature type="compositionally biased region" description="Basic and acidic residues" evidence="9">
    <location>
        <begin position="742"/>
        <end position="758"/>
    </location>
</feature>
<evidence type="ECO:0000256" key="1">
    <source>
        <dbReference type="ARBA" id="ARBA00004123"/>
    </source>
</evidence>
<dbReference type="GO" id="GO:0043153">
    <property type="term" value="P:entrainment of circadian clock by photoperiod"/>
    <property type="evidence" value="ECO:0007669"/>
    <property type="project" value="TreeGrafter"/>
</dbReference>
<feature type="region of interest" description="Disordered" evidence="9">
    <location>
        <begin position="1"/>
        <end position="129"/>
    </location>
</feature>
<sequence>MEGESTESTHNTKVSDSAYSNSCSNSQSQRSGSSKSRLSGSHSSGSSGYGGKPSTQASSSDMVIKRNKEKSRKKKKAKCTQAQAAVSTSLESTEEPQPRPSSGSCEQLQELQDTQQLCEPPPSEQHSEQLLETEQLHGEVANQSEQAQQLPTSSCLSVSTIPGAGNMMAVAGNAAVAGSGVCVKSDKTYESAPGKLETVAAGVGKQQQHERTKEDSFCCVISMHDGIVLYTTPSITDVLGFPRDMWLGRSFIDFVHLKDRATFASQITTGIPIAESRGSMPKDARSTFCVMLRRYRGLTSGGFGVIGRAVNYEPFRLGLTFREAPEEARPDNYMVSNGTNMLLVISATPIKSSYKGRRPSVVPAVVRLIASFLPSVPDEILSPKSPKFAIRHTATGIISHVDSASVSALGYLPQDLIGRSIMDFYHHEDLTVMKETYEMVMKKGQTAGASFCSKPYRFLIQNGCYILLETEWTSFVNPWSRKLEFVVGHHRVFQGPKQCNVFEMAPNVKPKISEEAQSRNTRIKEDIVKLLAETVSRPSDTVKQEVSRRCQALASFMETLMDEVTRADLKLELPHENELTVSERDSVMLGEISPHHDYYDSKSSTETPPSYNQLNYNENLLRFFNSKPVTAPIELDPPKVESSYVSSAREDARSTVSPVHGFEGSGGSGSSGNFTTGSNVRMSSVTNTSNAGTGTSGGGNSAAASGASVNAPPVTVTLTESLLNKHNDEMEKFMLKKHRESRGRTGEKNKKSANEKMLEYSGPGHGHGIKRGGSHSWEGEANKPKQQLTLSGVGVGANVGVTDGHALTKCPTPNTPSLASNQYVGSSLNCTQNINLWPPFSVGITTPSAHTTHTAVAQSSFSPQHSLFPAFYYIPAPLASASANAAAAANANAHAPQRTHKSCEQPSTSQQAAAAAAAAAAMPLQYMAGVMYPHPSLFYTHPAAAAATAMMYQPMPFSSVGNALQIPERSSGSQSSYNKTVYTVGKLAQLPGSTFLIDLRLQAQQVMVAPLSTTTKTPGAFHSITPSQLQRPASQATSVKAEPGSNVAPSDTSKKEVPDSPIASVTGEGDYTSDQPSNPTNTKKYTDSNGNSDDMDGSSFSSFYSSFIKTTDGSESPPDNDKETKHRKLKAIIPLESNIVEHPEEDQTQHGDG</sequence>
<keyword evidence="7" id="KW-0539">Nucleus</keyword>
<dbReference type="FunFam" id="3.30.450.20:FF:000066">
    <property type="entry name" value="Period circadian protein"/>
    <property type="match status" value="1"/>
</dbReference>
<accession>A0AAD4PSA7</accession>
<name>A0AAD4PSA7_9MUSC</name>
<dbReference type="Gene3D" id="3.30.450.20">
    <property type="entry name" value="PAS domain"/>
    <property type="match status" value="2"/>
</dbReference>
<feature type="domain" description="PAS" evidence="10">
    <location>
        <begin position="225"/>
        <end position="274"/>
    </location>
</feature>
<dbReference type="Gene3D" id="1.20.5.770">
    <property type="entry name" value="Single helix bin"/>
    <property type="match status" value="1"/>
</dbReference>
<dbReference type="GO" id="GO:0000122">
    <property type="term" value="P:negative regulation of transcription by RNA polymerase II"/>
    <property type="evidence" value="ECO:0007669"/>
    <property type="project" value="TreeGrafter"/>
</dbReference>
<dbReference type="GO" id="GO:0048471">
    <property type="term" value="C:perinuclear region of cytoplasm"/>
    <property type="evidence" value="ECO:0007669"/>
    <property type="project" value="UniProtKB-SubCell"/>
</dbReference>
<proteinExistence type="predicted"/>
<dbReference type="GO" id="GO:0000976">
    <property type="term" value="F:transcription cis-regulatory region binding"/>
    <property type="evidence" value="ECO:0007669"/>
    <property type="project" value="TreeGrafter"/>
</dbReference>
<feature type="region of interest" description="Disordered" evidence="9">
    <location>
        <begin position="644"/>
        <end position="709"/>
    </location>
</feature>
<evidence type="ECO:0000256" key="2">
    <source>
        <dbReference type="ARBA" id="ARBA00004556"/>
    </source>
</evidence>
<feature type="compositionally biased region" description="Polar residues" evidence="9">
    <location>
        <begin position="1024"/>
        <end position="1038"/>
    </location>
</feature>
<evidence type="ECO:0000256" key="7">
    <source>
        <dbReference type="ARBA" id="ARBA00023242"/>
    </source>
</evidence>
<evidence type="ECO:0000313" key="12">
    <source>
        <dbReference type="Proteomes" id="UP001200034"/>
    </source>
</evidence>
<feature type="compositionally biased region" description="Low complexity" evidence="9">
    <location>
        <begin position="106"/>
        <end position="118"/>
    </location>
</feature>
<feature type="compositionally biased region" description="Polar residues" evidence="9">
    <location>
        <begin position="1"/>
        <end position="14"/>
    </location>
</feature>
<dbReference type="SMART" id="SM00091">
    <property type="entry name" value="PAS"/>
    <property type="match status" value="2"/>
</dbReference>
<dbReference type="Proteomes" id="UP001200034">
    <property type="component" value="Unassembled WGS sequence"/>
</dbReference>
<dbReference type="EMBL" id="JAJJHW010000095">
    <property type="protein sequence ID" value="KAH8387582.1"/>
    <property type="molecule type" value="Genomic_DNA"/>
</dbReference>
<dbReference type="GO" id="GO:0001222">
    <property type="term" value="F:transcription corepressor binding"/>
    <property type="evidence" value="ECO:0007669"/>
    <property type="project" value="TreeGrafter"/>
</dbReference>
<evidence type="ECO:0000256" key="9">
    <source>
        <dbReference type="SAM" id="MobiDB-lite"/>
    </source>
</evidence>
<dbReference type="InterPro" id="IPR000014">
    <property type="entry name" value="PAS"/>
</dbReference>
<evidence type="ECO:0000256" key="3">
    <source>
        <dbReference type="ARBA" id="ARBA00022490"/>
    </source>
</evidence>
<feature type="compositionally biased region" description="Low complexity" evidence="9">
    <location>
        <begin position="15"/>
        <end position="46"/>
    </location>
</feature>
<feature type="compositionally biased region" description="Polar residues" evidence="9">
    <location>
        <begin position="80"/>
        <end position="91"/>
    </location>
</feature>
<feature type="region of interest" description="Disordered" evidence="9">
    <location>
        <begin position="737"/>
        <end position="780"/>
    </location>
</feature>